<comment type="pathway">
    <text evidence="5">Cofactor biosynthesis; adenosylcobalamin biosynthesis; adenosylcobalamin from cob(II)yrinate a,c-diamide: step 6/7.</text>
</comment>
<evidence type="ECO:0000256" key="2">
    <source>
        <dbReference type="ARBA" id="ARBA00000711"/>
    </source>
</evidence>
<evidence type="ECO:0000256" key="10">
    <source>
        <dbReference type="ARBA" id="ARBA00022573"/>
    </source>
</evidence>
<evidence type="ECO:0000313" key="21">
    <source>
        <dbReference type="Proteomes" id="UP000001208"/>
    </source>
</evidence>
<gene>
    <name evidence="20" type="ordered locus">Ctha_1963</name>
</gene>
<dbReference type="OrthoDB" id="9799422at2"/>
<keyword evidence="21" id="KW-1185">Reference proteome</keyword>
<evidence type="ECO:0000256" key="5">
    <source>
        <dbReference type="ARBA" id="ARBA00004692"/>
    </source>
</evidence>
<evidence type="ECO:0000256" key="3">
    <source>
        <dbReference type="ARBA" id="ARBA00001522"/>
    </source>
</evidence>
<proteinExistence type="inferred from homology"/>
<protein>
    <recommendedName>
        <fullName evidence="16">Adenosylcobinamide kinase</fullName>
        <ecNumber evidence="8">2.7.1.156</ecNumber>
        <ecNumber evidence="9">2.7.7.62</ecNumber>
    </recommendedName>
    <alternativeName>
        <fullName evidence="17">Adenosylcobinamide-phosphate guanylyltransferase</fullName>
    </alternativeName>
</protein>
<dbReference type="CDD" id="cd00544">
    <property type="entry name" value="CobU"/>
    <property type="match status" value="1"/>
</dbReference>
<comment type="catalytic activity">
    <reaction evidence="2">
        <text>adenosylcob(III)inamide phosphate + GTP + H(+) = adenosylcob(III)inamide-GDP + diphosphate</text>
        <dbReference type="Rhea" id="RHEA:22712"/>
        <dbReference type="ChEBI" id="CHEBI:15378"/>
        <dbReference type="ChEBI" id="CHEBI:33019"/>
        <dbReference type="ChEBI" id="CHEBI:37565"/>
        <dbReference type="ChEBI" id="CHEBI:58502"/>
        <dbReference type="ChEBI" id="CHEBI:60487"/>
        <dbReference type="EC" id="2.7.7.62"/>
    </reaction>
</comment>
<keyword evidence="10" id="KW-0169">Cobalamin biosynthesis</keyword>
<dbReference type="AlphaFoldDB" id="B3QUG8"/>
<keyword evidence="12 19" id="KW-0547">Nucleotide-binding</keyword>
<evidence type="ECO:0000256" key="11">
    <source>
        <dbReference type="ARBA" id="ARBA00022679"/>
    </source>
</evidence>
<reference evidence="20 21" key="1">
    <citation type="submission" date="2008-06" db="EMBL/GenBank/DDBJ databases">
        <title>Complete sequence of Chloroherpeton thalassium ATCC 35110.</title>
        <authorList>
            <consortium name="US DOE Joint Genome Institute"/>
            <person name="Lucas S."/>
            <person name="Copeland A."/>
            <person name="Lapidus A."/>
            <person name="Glavina del Rio T."/>
            <person name="Dalin E."/>
            <person name="Tice H."/>
            <person name="Bruce D."/>
            <person name="Goodwin L."/>
            <person name="Pitluck S."/>
            <person name="Schmutz J."/>
            <person name="Larimer F."/>
            <person name="Land M."/>
            <person name="Hauser L."/>
            <person name="Kyrpides N."/>
            <person name="Mikhailova N."/>
            <person name="Liu Z."/>
            <person name="Li T."/>
            <person name="Zhao F."/>
            <person name="Overmann J."/>
            <person name="Bryant D.A."/>
            <person name="Richardson P."/>
        </authorList>
    </citation>
    <scope>NUCLEOTIDE SEQUENCE [LARGE SCALE GENOMIC DNA]</scope>
    <source>
        <strain evidence="21">ATCC 35110 / GB-78</strain>
    </source>
</reference>
<dbReference type="EMBL" id="CP001100">
    <property type="protein sequence ID" value="ACF14417.1"/>
    <property type="molecule type" value="Genomic_DNA"/>
</dbReference>
<dbReference type="eggNOG" id="COG2087">
    <property type="taxonomic scope" value="Bacteria"/>
</dbReference>
<dbReference type="STRING" id="517418.Ctha_1963"/>
<name>B3QUG8_CHLT3</name>
<evidence type="ECO:0000256" key="14">
    <source>
        <dbReference type="ARBA" id="ARBA00022840"/>
    </source>
</evidence>
<evidence type="ECO:0000256" key="17">
    <source>
        <dbReference type="ARBA" id="ARBA00030571"/>
    </source>
</evidence>
<organism evidence="20 21">
    <name type="scientific">Chloroherpeton thalassium (strain ATCC 35110 / GB-78)</name>
    <dbReference type="NCBI Taxonomy" id="517418"/>
    <lineage>
        <taxon>Bacteria</taxon>
        <taxon>Pseudomonadati</taxon>
        <taxon>Chlorobiota</taxon>
        <taxon>Chlorobiia</taxon>
        <taxon>Chlorobiales</taxon>
        <taxon>Chloroherpetonaceae</taxon>
        <taxon>Chloroherpeton</taxon>
    </lineage>
</organism>
<keyword evidence="13" id="KW-0418">Kinase</keyword>
<keyword evidence="11" id="KW-0808">Transferase</keyword>
<feature type="binding site" evidence="19">
    <location>
        <position position="78"/>
    </location>
    <ligand>
        <name>GTP</name>
        <dbReference type="ChEBI" id="CHEBI:37565"/>
    </ligand>
</feature>
<dbReference type="PANTHER" id="PTHR34848">
    <property type="match status" value="1"/>
</dbReference>
<evidence type="ECO:0000256" key="4">
    <source>
        <dbReference type="ARBA" id="ARBA00003889"/>
    </source>
</evidence>
<evidence type="ECO:0000256" key="8">
    <source>
        <dbReference type="ARBA" id="ARBA00012016"/>
    </source>
</evidence>
<dbReference type="InterPro" id="IPR003203">
    <property type="entry name" value="CobU/CobP"/>
</dbReference>
<feature type="binding site" evidence="19">
    <location>
        <begin position="32"/>
        <end position="34"/>
    </location>
    <ligand>
        <name>GTP</name>
        <dbReference type="ChEBI" id="CHEBI:37565"/>
    </ligand>
</feature>
<dbReference type="UniPathway" id="UPA00148">
    <property type="reaction ID" value="UER00236"/>
</dbReference>
<dbReference type="EC" id="2.7.1.156" evidence="8"/>
<dbReference type="KEGG" id="cts:Ctha_1963"/>
<evidence type="ECO:0000256" key="16">
    <source>
        <dbReference type="ARBA" id="ARBA00029570"/>
    </source>
</evidence>
<comment type="similarity">
    <text evidence="7">Belongs to the CobU/CobP family.</text>
</comment>
<evidence type="ECO:0000256" key="13">
    <source>
        <dbReference type="ARBA" id="ARBA00022777"/>
    </source>
</evidence>
<evidence type="ECO:0000256" key="15">
    <source>
        <dbReference type="ARBA" id="ARBA00023134"/>
    </source>
</evidence>
<dbReference type="InterPro" id="IPR027417">
    <property type="entry name" value="P-loop_NTPase"/>
</dbReference>
<dbReference type="Gene3D" id="3.40.50.300">
    <property type="entry name" value="P-loop containing nucleotide triphosphate hydrolases"/>
    <property type="match status" value="1"/>
</dbReference>
<evidence type="ECO:0000256" key="6">
    <source>
        <dbReference type="ARBA" id="ARBA00005159"/>
    </source>
</evidence>
<comment type="function">
    <text evidence="4">Catalyzes ATP-dependent phosphorylation of adenosylcobinamide and addition of GMP to adenosylcobinamide phosphate.</text>
</comment>
<dbReference type="PANTHER" id="PTHR34848:SF1">
    <property type="entry name" value="BIFUNCTIONAL ADENOSYLCOBALAMIN BIOSYNTHESIS PROTEIN COBU"/>
    <property type="match status" value="1"/>
</dbReference>
<evidence type="ECO:0000256" key="9">
    <source>
        <dbReference type="ARBA" id="ARBA00012523"/>
    </source>
</evidence>
<evidence type="ECO:0000313" key="20">
    <source>
        <dbReference type="EMBL" id="ACF14417.1"/>
    </source>
</evidence>
<dbReference type="GO" id="GO:0005525">
    <property type="term" value="F:GTP binding"/>
    <property type="evidence" value="ECO:0007669"/>
    <property type="project" value="UniProtKB-KW"/>
</dbReference>
<dbReference type="Proteomes" id="UP000001208">
    <property type="component" value="Chromosome"/>
</dbReference>
<dbReference type="Pfam" id="PF02283">
    <property type="entry name" value="CobU"/>
    <property type="match status" value="1"/>
</dbReference>
<dbReference type="PIRSF" id="PIRSF006135">
    <property type="entry name" value="CobU"/>
    <property type="match status" value="1"/>
</dbReference>
<dbReference type="SUPFAM" id="SSF52540">
    <property type="entry name" value="P-loop containing nucleoside triphosphate hydrolases"/>
    <property type="match status" value="1"/>
</dbReference>
<evidence type="ECO:0000256" key="1">
    <source>
        <dbReference type="ARBA" id="ARBA00000312"/>
    </source>
</evidence>
<keyword evidence="14" id="KW-0067">ATP-binding</keyword>
<feature type="active site" description="GMP-histidine intermediate" evidence="18">
    <location>
        <position position="48"/>
    </location>
</feature>
<evidence type="ECO:0000256" key="12">
    <source>
        <dbReference type="ARBA" id="ARBA00022741"/>
    </source>
</evidence>
<feature type="binding site" evidence="19">
    <location>
        <begin position="7"/>
        <end position="14"/>
    </location>
    <ligand>
        <name>GTP</name>
        <dbReference type="ChEBI" id="CHEBI:37565"/>
    </ligand>
</feature>
<dbReference type="RefSeq" id="WP_012500500.1">
    <property type="nucleotide sequence ID" value="NC_011026.1"/>
</dbReference>
<comment type="pathway">
    <text evidence="6">Cofactor biosynthesis; adenosylcobalamin biosynthesis; adenosylcobalamin from cob(II)yrinate a,c-diamide: step 5/7.</text>
</comment>
<accession>B3QUG8</accession>
<dbReference type="GO" id="GO:0043752">
    <property type="term" value="F:adenosylcobinamide kinase activity"/>
    <property type="evidence" value="ECO:0007669"/>
    <property type="project" value="UniProtKB-EC"/>
</dbReference>
<evidence type="ECO:0000256" key="7">
    <source>
        <dbReference type="ARBA" id="ARBA00007490"/>
    </source>
</evidence>
<dbReference type="HOGENOM" id="CLU_094161_0_0_10"/>
<dbReference type="GO" id="GO:0005524">
    <property type="term" value="F:ATP binding"/>
    <property type="evidence" value="ECO:0007669"/>
    <property type="project" value="UniProtKB-KW"/>
</dbReference>
<feature type="binding site" evidence="19">
    <location>
        <position position="60"/>
    </location>
    <ligand>
        <name>GTP</name>
        <dbReference type="ChEBI" id="CHEBI:37565"/>
    </ligand>
</feature>
<comment type="catalytic activity">
    <reaction evidence="1">
        <text>adenosylcob(III)inamide + ATP = adenosylcob(III)inamide phosphate + ADP + H(+)</text>
        <dbReference type="Rhea" id="RHEA:15769"/>
        <dbReference type="ChEBI" id="CHEBI:2480"/>
        <dbReference type="ChEBI" id="CHEBI:15378"/>
        <dbReference type="ChEBI" id="CHEBI:30616"/>
        <dbReference type="ChEBI" id="CHEBI:58502"/>
        <dbReference type="ChEBI" id="CHEBI:456216"/>
        <dbReference type="EC" id="2.7.1.156"/>
    </reaction>
</comment>
<evidence type="ECO:0000256" key="18">
    <source>
        <dbReference type="PIRSR" id="PIRSR006135-1"/>
    </source>
</evidence>
<keyword evidence="15 19" id="KW-0342">GTP-binding</keyword>
<dbReference type="GO" id="GO:0008820">
    <property type="term" value="F:cobinamide phosphate guanylyltransferase activity"/>
    <property type="evidence" value="ECO:0007669"/>
    <property type="project" value="UniProtKB-EC"/>
</dbReference>
<evidence type="ECO:0000256" key="19">
    <source>
        <dbReference type="PIRSR" id="PIRSR006135-2"/>
    </source>
</evidence>
<dbReference type="EC" id="2.7.7.62" evidence="9"/>
<dbReference type="GO" id="GO:0009236">
    <property type="term" value="P:cobalamin biosynthetic process"/>
    <property type="evidence" value="ECO:0007669"/>
    <property type="project" value="UniProtKB-UniPathway"/>
</dbReference>
<sequence>MIYFITGGQRSGKSAFAQKLAKKLSPKPVYLATSRVWDENHRERIKRHQADRDSSWRTIEEEKYISKHLLAGEVVVLDCVTLWLTNFFTDTNFNLAEALALAKKEFTNFLNQNFTLIAISNELGMGLHAESEGGRNFVDLQGWMNQFIAEKADEVFFMVSGQPLKVK</sequence>
<comment type="catalytic activity">
    <reaction evidence="3">
        <text>adenosylcob(III)inamide + GTP = adenosylcob(III)inamide phosphate + GDP + H(+)</text>
        <dbReference type="Rhea" id="RHEA:15765"/>
        <dbReference type="ChEBI" id="CHEBI:2480"/>
        <dbReference type="ChEBI" id="CHEBI:15378"/>
        <dbReference type="ChEBI" id="CHEBI:37565"/>
        <dbReference type="ChEBI" id="CHEBI:58189"/>
        <dbReference type="ChEBI" id="CHEBI:58502"/>
        <dbReference type="EC" id="2.7.1.156"/>
    </reaction>
</comment>